<name>D1PUN5_9BACT</name>
<dbReference type="Proteomes" id="UP000003160">
    <property type="component" value="Unassembled WGS sequence"/>
</dbReference>
<dbReference type="EMBL" id="ACKS01000031">
    <property type="protein sequence ID" value="EFA44874.1"/>
    <property type="molecule type" value="Genomic_DNA"/>
</dbReference>
<evidence type="ECO:0000313" key="1">
    <source>
        <dbReference type="EMBL" id="EFA44874.1"/>
    </source>
</evidence>
<accession>D1PUN5</accession>
<proteinExistence type="predicted"/>
<comment type="caution">
    <text evidence="1">The sequence shown here is derived from an EMBL/GenBank/DDBJ whole genome shotgun (WGS) entry which is preliminary data.</text>
</comment>
<reference evidence="1 2" key="1">
    <citation type="submission" date="2009-10" db="EMBL/GenBank/DDBJ databases">
        <authorList>
            <person name="Qin X."/>
            <person name="Bachman B."/>
            <person name="Battles P."/>
            <person name="Bell A."/>
            <person name="Bess C."/>
            <person name="Bickham C."/>
            <person name="Chaboub L."/>
            <person name="Chen D."/>
            <person name="Coyle M."/>
            <person name="Deiros D.R."/>
            <person name="Dinh H."/>
            <person name="Forbes L."/>
            <person name="Fowler G."/>
            <person name="Francisco L."/>
            <person name="Fu Q."/>
            <person name="Gubbala S."/>
            <person name="Hale W."/>
            <person name="Han Y."/>
            <person name="Hemphill L."/>
            <person name="Highlander S.K."/>
            <person name="Hirani K."/>
            <person name="Hogues M."/>
            <person name="Jackson L."/>
            <person name="Jakkamsetti A."/>
            <person name="Javaid M."/>
            <person name="Jiang H."/>
            <person name="Korchina V."/>
            <person name="Kovar C."/>
            <person name="Lara F."/>
            <person name="Lee S."/>
            <person name="Mata R."/>
            <person name="Mathew T."/>
            <person name="Moen C."/>
            <person name="Morales K."/>
            <person name="Munidasa M."/>
            <person name="Nazareth L."/>
            <person name="Ngo R."/>
            <person name="Nguyen L."/>
            <person name="Okwuonu G."/>
            <person name="Ongeri F."/>
            <person name="Patil S."/>
            <person name="Petrosino J."/>
            <person name="Pham C."/>
            <person name="Pham P."/>
            <person name="Pu L.-L."/>
            <person name="Puazo M."/>
            <person name="Raj R."/>
            <person name="Reid J."/>
            <person name="Rouhana J."/>
            <person name="Saada N."/>
            <person name="Shang Y."/>
            <person name="Simmons D."/>
            <person name="Thornton R."/>
            <person name="Warren J."/>
            <person name="Weissenberger G."/>
            <person name="Zhang J."/>
            <person name="Zhang L."/>
            <person name="Zhou C."/>
            <person name="Zhu D."/>
            <person name="Muzny D."/>
            <person name="Worley K."/>
            <person name="Gibbs R."/>
        </authorList>
    </citation>
    <scope>NUCLEOTIDE SEQUENCE [LARGE SCALE GENOMIC DNA]</scope>
    <source>
        <strain evidence="1 2">DSM 17361</strain>
    </source>
</reference>
<sequence>MLRVLKNKKNGSWKYEKISRVYNSLTDREINKMLFWRQLNHLRLHIEWPCD</sequence>
<dbReference type="AlphaFoldDB" id="D1PUN5"/>
<organism evidence="1 2">
    <name type="scientific">Hallella bergensis DSM 17361</name>
    <dbReference type="NCBI Taxonomy" id="585502"/>
    <lineage>
        <taxon>Bacteria</taxon>
        <taxon>Pseudomonadati</taxon>
        <taxon>Bacteroidota</taxon>
        <taxon>Bacteroidia</taxon>
        <taxon>Bacteroidales</taxon>
        <taxon>Prevotellaceae</taxon>
        <taxon>Hallella</taxon>
    </lineage>
</organism>
<protein>
    <submittedName>
        <fullName evidence="1">Uncharacterized protein</fullName>
    </submittedName>
</protein>
<evidence type="ECO:0000313" key="2">
    <source>
        <dbReference type="Proteomes" id="UP000003160"/>
    </source>
</evidence>
<keyword evidence="2" id="KW-1185">Reference proteome</keyword>
<gene>
    <name evidence="1" type="ORF">HMPREF0645_0670</name>
</gene>
<dbReference type="HOGENOM" id="CLU_3102149_0_0_10"/>